<dbReference type="InterPro" id="IPR029498">
    <property type="entry name" value="HeLo_dom"/>
</dbReference>
<reference evidence="3 4" key="1">
    <citation type="journal article" date="2025" name="Microbiol. Resour. Announc.">
        <title>Draft genome sequences for Neonectria magnoliae and Neonectria punicea, canker pathogens of Liriodendron tulipifera and Acer saccharum in West Virginia.</title>
        <authorList>
            <person name="Petronek H.M."/>
            <person name="Kasson M.T."/>
            <person name="Metheny A.M."/>
            <person name="Stauder C.M."/>
            <person name="Lovett B."/>
            <person name="Lynch S.C."/>
            <person name="Garnas J.R."/>
            <person name="Kasson L.R."/>
            <person name="Stajich J.E."/>
        </authorList>
    </citation>
    <scope>NUCLEOTIDE SEQUENCE [LARGE SCALE GENOMIC DNA]</scope>
    <source>
        <strain evidence="3 4">NRRL 64651</strain>
    </source>
</reference>
<dbReference type="Gene3D" id="1.20.120.1020">
    <property type="entry name" value="Prion-inhibition and propagation, HeLo domain"/>
    <property type="match status" value="1"/>
</dbReference>
<dbReference type="Pfam" id="PF14479">
    <property type="entry name" value="HeLo"/>
    <property type="match status" value="1"/>
</dbReference>
<evidence type="ECO:0000256" key="1">
    <source>
        <dbReference type="SAM" id="MobiDB-lite"/>
    </source>
</evidence>
<comment type="caution">
    <text evidence="3">The sequence shown here is derived from an EMBL/GenBank/DDBJ whole genome shotgun (WGS) entry which is preliminary data.</text>
</comment>
<dbReference type="InterPro" id="IPR038305">
    <property type="entry name" value="HeLo_sf"/>
</dbReference>
<sequence length="217" mass="24293">MEGAGLATGIGGLSGLFKVAVEVWEFFDAAQAHAANVHYLKTRLDNQRLLFIKLAEELEFFSSRRIQKALTRSLADQIADTLRNVARLFSNADQLVSKYGLTISEPTLTSTNRPSKSDSAQQGPSTTSLGIIYANQWAIIRRKSPDAFQTEIQRGQDTATFWRKAKWALRDEKKTTAFVDKIAALVEELETLTRDLRVAKTMSSLLVKLSRMLAKRQ</sequence>
<evidence type="ECO:0000313" key="3">
    <source>
        <dbReference type="EMBL" id="KAK7425307.1"/>
    </source>
</evidence>
<protein>
    <recommendedName>
        <fullName evidence="2">Prion-inhibition and propagation HeLo domain-containing protein</fullName>
    </recommendedName>
</protein>
<name>A0ABR1HVT9_9HYPO</name>
<gene>
    <name evidence="3" type="ORF">QQZ08_008204</name>
</gene>
<keyword evidence="4" id="KW-1185">Reference proteome</keyword>
<organism evidence="3 4">
    <name type="scientific">Neonectria magnoliae</name>
    <dbReference type="NCBI Taxonomy" id="2732573"/>
    <lineage>
        <taxon>Eukaryota</taxon>
        <taxon>Fungi</taxon>
        <taxon>Dikarya</taxon>
        <taxon>Ascomycota</taxon>
        <taxon>Pezizomycotina</taxon>
        <taxon>Sordariomycetes</taxon>
        <taxon>Hypocreomycetidae</taxon>
        <taxon>Hypocreales</taxon>
        <taxon>Nectriaceae</taxon>
        <taxon>Neonectria</taxon>
    </lineage>
</organism>
<proteinExistence type="predicted"/>
<feature type="region of interest" description="Disordered" evidence="1">
    <location>
        <begin position="107"/>
        <end position="126"/>
    </location>
</feature>
<evidence type="ECO:0000259" key="2">
    <source>
        <dbReference type="Pfam" id="PF14479"/>
    </source>
</evidence>
<evidence type="ECO:0000313" key="4">
    <source>
        <dbReference type="Proteomes" id="UP001498421"/>
    </source>
</evidence>
<dbReference type="Proteomes" id="UP001498421">
    <property type="component" value="Unassembled WGS sequence"/>
</dbReference>
<feature type="domain" description="Prion-inhibition and propagation HeLo" evidence="2">
    <location>
        <begin position="5"/>
        <end position="196"/>
    </location>
</feature>
<accession>A0ABR1HVT9</accession>
<dbReference type="EMBL" id="JAZAVK010000084">
    <property type="protein sequence ID" value="KAK7425307.1"/>
    <property type="molecule type" value="Genomic_DNA"/>
</dbReference>